<evidence type="ECO:0000313" key="2">
    <source>
        <dbReference type="EMBL" id="BCS99207.1"/>
    </source>
</evidence>
<keyword evidence="3" id="KW-1185">Reference proteome</keyword>
<gene>
    <name evidence="2" type="ORF">DSLASN_48390</name>
</gene>
<evidence type="ECO:0000313" key="3">
    <source>
        <dbReference type="Proteomes" id="UP001320148"/>
    </source>
</evidence>
<dbReference type="PROSITE" id="PS00195">
    <property type="entry name" value="GLUTAREDOXIN_1"/>
    <property type="match status" value="1"/>
</dbReference>
<dbReference type="InterPro" id="IPR011767">
    <property type="entry name" value="GLR_AS"/>
</dbReference>
<dbReference type="CDD" id="cd02976">
    <property type="entry name" value="NrdH"/>
    <property type="match status" value="1"/>
</dbReference>
<dbReference type="Proteomes" id="UP001320148">
    <property type="component" value="Chromosome"/>
</dbReference>
<dbReference type="SUPFAM" id="SSF52833">
    <property type="entry name" value="Thioredoxin-like"/>
    <property type="match status" value="1"/>
</dbReference>
<dbReference type="Gene3D" id="3.40.30.10">
    <property type="entry name" value="Glutaredoxin"/>
    <property type="match status" value="1"/>
</dbReference>
<feature type="domain" description="Glutaredoxin" evidence="1">
    <location>
        <begin position="3"/>
        <end position="60"/>
    </location>
</feature>
<dbReference type="InterPro" id="IPR036249">
    <property type="entry name" value="Thioredoxin-like_sf"/>
</dbReference>
<sequence length="83" mass="9252">MLKVYSALWCPHCIKTEKYLKENGIPFESINIEAAPKEVVDKVSEVNGGEWVVPTLEFNGAWRKGKVFIEADLAADLKKMGVA</sequence>
<evidence type="ECO:0000259" key="1">
    <source>
        <dbReference type="Pfam" id="PF00462"/>
    </source>
</evidence>
<dbReference type="EMBL" id="AP024488">
    <property type="protein sequence ID" value="BCS99207.1"/>
    <property type="molecule type" value="Genomic_DNA"/>
</dbReference>
<name>A0ABM7PNS6_9BACT</name>
<dbReference type="Pfam" id="PF00462">
    <property type="entry name" value="Glutaredoxin"/>
    <property type="match status" value="1"/>
</dbReference>
<dbReference type="PROSITE" id="PS51354">
    <property type="entry name" value="GLUTAREDOXIN_2"/>
    <property type="match status" value="1"/>
</dbReference>
<dbReference type="RefSeq" id="WP_236890554.1">
    <property type="nucleotide sequence ID" value="NZ_AP024488.1"/>
</dbReference>
<protein>
    <recommendedName>
        <fullName evidence="1">Glutaredoxin domain-containing protein</fullName>
    </recommendedName>
</protein>
<reference evidence="2 3" key="1">
    <citation type="submission" date="2021-02" db="EMBL/GenBank/DDBJ databases">
        <title>Complete genome of Desulfoluna sp. strain ASN36.</title>
        <authorList>
            <person name="Takahashi A."/>
            <person name="Kojima H."/>
            <person name="Fukui M."/>
        </authorList>
    </citation>
    <scope>NUCLEOTIDE SEQUENCE [LARGE SCALE GENOMIC DNA]</scope>
    <source>
        <strain evidence="2 3">ASN36</strain>
    </source>
</reference>
<organism evidence="2 3">
    <name type="scientific">Desulfoluna limicola</name>
    <dbReference type="NCBI Taxonomy" id="2810562"/>
    <lineage>
        <taxon>Bacteria</taxon>
        <taxon>Pseudomonadati</taxon>
        <taxon>Thermodesulfobacteriota</taxon>
        <taxon>Desulfobacteria</taxon>
        <taxon>Desulfobacterales</taxon>
        <taxon>Desulfolunaceae</taxon>
        <taxon>Desulfoluna</taxon>
    </lineage>
</organism>
<dbReference type="InterPro" id="IPR002109">
    <property type="entry name" value="Glutaredoxin"/>
</dbReference>
<accession>A0ABM7PNS6</accession>
<proteinExistence type="predicted"/>